<keyword evidence="1" id="KW-1133">Transmembrane helix</keyword>
<evidence type="ECO:0000313" key="2">
    <source>
        <dbReference type="EMBL" id="BBM60453.1"/>
    </source>
</evidence>
<keyword evidence="1" id="KW-0812">Transmembrane</keyword>
<evidence type="ECO:0000313" key="3">
    <source>
        <dbReference type="Proteomes" id="UP000321561"/>
    </source>
</evidence>
<accession>A0A510LCS5</accession>
<dbReference type="KEGG" id="lhg:JMUB5056_2066"/>
<name>A0A510LCS5_9FUSO</name>
<organism evidence="2 3">
    <name type="scientific">Leptotrichia hongkongensis</name>
    <dbReference type="NCBI Taxonomy" id="554406"/>
    <lineage>
        <taxon>Bacteria</taxon>
        <taxon>Fusobacteriati</taxon>
        <taxon>Fusobacteriota</taxon>
        <taxon>Fusobacteriia</taxon>
        <taxon>Fusobacteriales</taxon>
        <taxon>Leptotrichiaceae</taxon>
        <taxon>Leptotrichia</taxon>
    </lineage>
</organism>
<protein>
    <submittedName>
        <fullName evidence="2">Uncharacterized protein</fullName>
    </submittedName>
</protein>
<dbReference type="AlphaFoldDB" id="A0A510LCS5"/>
<keyword evidence="1" id="KW-0472">Membrane</keyword>
<evidence type="ECO:0000256" key="1">
    <source>
        <dbReference type="SAM" id="Phobius"/>
    </source>
</evidence>
<feature type="transmembrane region" description="Helical" evidence="1">
    <location>
        <begin position="25"/>
        <end position="43"/>
    </location>
</feature>
<dbReference type="Proteomes" id="UP000321561">
    <property type="component" value="Chromosome"/>
</dbReference>
<reference evidence="2 3" key="1">
    <citation type="submission" date="2019-07" db="EMBL/GenBank/DDBJ databases">
        <title>Complete Genome Sequence of Leptotrichia hongkongensis Strain JMUB5056.</title>
        <authorList>
            <person name="Watanabe S."/>
            <person name="Cui L."/>
        </authorList>
    </citation>
    <scope>NUCLEOTIDE SEQUENCE [LARGE SCALE GENOMIC DNA]</scope>
    <source>
        <strain evidence="2 3">JMUB5056</strain>
    </source>
</reference>
<dbReference type="EMBL" id="AP019846">
    <property type="protein sequence ID" value="BBM60453.1"/>
    <property type="molecule type" value="Genomic_DNA"/>
</dbReference>
<gene>
    <name evidence="2" type="ORF">JMUB5056_2066</name>
</gene>
<proteinExistence type="predicted"/>
<sequence length="56" mass="7186">MYYNRKFINISNLMCLKNYFFKNRFYIHIFSIVSMLYLKILQIKRRKIMNNKFIYF</sequence>